<feature type="region of interest" description="Disordered" evidence="6">
    <location>
        <begin position="320"/>
        <end position="360"/>
    </location>
</feature>
<dbReference type="PROSITE" id="PS50303">
    <property type="entry name" value="PUM_HD"/>
    <property type="match status" value="1"/>
</dbReference>
<protein>
    <submittedName>
        <fullName evidence="8">Pumilio</fullName>
    </submittedName>
</protein>
<feature type="repeat" description="Pumilio" evidence="5">
    <location>
        <begin position="947"/>
        <end position="986"/>
    </location>
</feature>
<feature type="region of interest" description="Disordered" evidence="6">
    <location>
        <begin position="262"/>
        <end position="298"/>
    </location>
</feature>
<proteinExistence type="evidence at transcript level"/>
<evidence type="ECO:0000256" key="4">
    <source>
        <dbReference type="ARBA" id="ARBA00022884"/>
    </source>
</evidence>
<feature type="repeat" description="Pumilio" evidence="5">
    <location>
        <begin position="731"/>
        <end position="766"/>
    </location>
</feature>
<reference evidence="8" key="1">
    <citation type="submission" date="2016-05" db="EMBL/GenBank/DDBJ databases">
        <title>The stepping stone for understanding somatic and germ lines origins.</title>
        <authorList>
            <person name="Fierro-Constain L."/>
            <person name="Schenkelaars Q."/>
            <person name="Gazave E."/>
            <person name="Haguenauer A."/>
            <person name="Ereskovsky A."/>
            <person name="Borchiellini C."/>
        </authorList>
    </citation>
    <scope>NUCLEOTIDE SEQUENCE</scope>
</reference>
<feature type="region of interest" description="Disordered" evidence="6">
    <location>
        <begin position="546"/>
        <end position="590"/>
    </location>
</feature>
<dbReference type="InterPro" id="IPR033133">
    <property type="entry name" value="PUM-HD"/>
</dbReference>
<evidence type="ECO:0000256" key="2">
    <source>
        <dbReference type="ARBA" id="ARBA00022490"/>
    </source>
</evidence>
<evidence type="ECO:0000256" key="3">
    <source>
        <dbReference type="ARBA" id="ARBA00022737"/>
    </source>
</evidence>
<name>A0A1W5RWS4_OSCLO</name>
<evidence type="ECO:0000256" key="5">
    <source>
        <dbReference type="PROSITE-ProRule" id="PRU00317"/>
    </source>
</evidence>
<dbReference type="Gene3D" id="1.25.10.10">
    <property type="entry name" value="Leucine-rich Repeat Variant"/>
    <property type="match status" value="1"/>
</dbReference>
<feature type="repeat" description="Pumilio" evidence="5">
    <location>
        <begin position="695"/>
        <end position="730"/>
    </location>
</feature>
<dbReference type="PANTHER" id="PTHR12537">
    <property type="entry name" value="RNA BINDING PROTEIN PUMILIO-RELATED"/>
    <property type="match status" value="1"/>
</dbReference>
<dbReference type="GO" id="GO:0010608">
    <property type="term" value="P:post-transcriptional regulation of gene expression"/>
    <property type="evidence" value="ECO:0007669"/>
    <property type="project" value="TreeGrafter"/>
</dbReference>
<dbReference type="PROSITE" id="PS50302">
    <property type="entry name" value="PUM"/>
    <property type="match status" value="6"/>
</dbReference>
<dbReference type="InterPro" id="IPR011989">
    <property type="entry name" value="ARM-like"/>
</dbReference>
<feature type="compositionally biased region" description="Low complexity" evidence="6">
    <location>
        <begin position="278"/>
        <end position="296"/>
    </location>
</feature>
<dbReference type="PANTHER" id="PTHR12537:SF12">
    <property type="entry name" value="MATERNAL PROTEIN PUMILIO"/>
    <property type="match status" value="1"/>
</dbReference>
<dbReference type="CDD" id="cd07920">
    <property type="entry name" value="Pumilio"/>
    <property type="match status" value="1"/>
</dbReference>
<accession>A0A1W5RWS4</accession>
<feature type="compositionally biased region" description="Low complexity" evidence="6">
    <location>
        <begin position="323"/>
        <end position="343"/>
    </location>
</feature>
<feature type="region of interest" description="Disordered" evidence="6">
    <location>
        <begin position="17"/>
        <end position="46"/>
    </location>
</feature>
<comment type="subcellular location">
    <subcellularLocation>
        <location evidence="1">Cytoplasm</location>
    </subcellularLocation>
</comment>
<dbReference type="SUPFAM" id="SSF48371">
    <property type="entry name" value="ARM repeat"/>
    <property type="match status" value="1"/>
</dbReference>
<dbReference type="InterPro" id="IPR016024">
    <property type="entry name" value="ARM-type_fold"/>
</dbReference>
<feature type="domain" description="PUM-HD" evidence="7">
    <location>
        <begin position="675"/>
        <end position="1012"/>
    </location>
</feature>
<feature type="repeat" description="Pumilio" evidence="5">
    <location>
        <begin position="875"/>
        <end position="911"/>
    </location>
</feature>
<evidence type="ECO:0000256" key="6">
    <source>
        <dbReference type="SAM" id="MobiDB-lite"/>
    </source>
</evidence>
<keyword evidence="4" id="KW-0694">RNA-binding</keyword>
<evidence type="ECO:0000256" key="1">
    <source>
        <dbReference type="ARBA" id="ARBA00004496"/>
    </source>
</evidence>
<dbReference type="FunFam" id="1.25.10.10:FF:000004">
    <property type="entry name" value="Pumilio homolog 1 isoform 2"/>
    <property type="match status" value="1"/>
</dbReference>
<evidence type="ECO:0000259" key="7">
    <source>
        <dbReference type="PROSITE" id="PS50303"/>
    </source>
</evidence>
<keyword evidence="3" id="KW-0677">Repeat</keyword>
<keyword evidence="2" id="KW-0963">Cytoplasm</keyword>
<feature type="compositionally biased region" description="Low complexity" evidence="6">
    <location>
        <begin position="34"/>
        <end position="43"/>
    </location>
</feature>
<sequence length="1046" mass="113885">MEDAQWVPSTFTRTLSSPVISRASTANAKPPNHQQPTQQTQSQQRDDYTLLYSIDLAMTSGASLVRSKRTSRDRDLNPHDGSLTGRRWASAEDMEQQQVRFSARRKCSGSDDLRRIWESGEMSKGDSKEALLFGNQWEDGWPAIPNPDGDHTVSHPIQMAMRRRASTGSFNAGEMSNIMSPRSSDQGGLGVKLAEMVLESSPRSMEIEQRMAQRHRNDLVRERDKRVNSSPLIFFLFDVEGKDASGGGGAAGAALKRPTVVVETSTPGKPAPVHSREASGSGDARADAAVADPAKSTSQLEQMTNNMFFSTQSSQSNVLSYTSSTAQQPQQPSLSLSGPSLFSDADITKTPSTGAVMDPSQQQRINPFNQYYASKPLMMESPTPPPLSMHNHSQHQLIPPSPLQVQAVHPHQSVVMSQQQQFTLVAPPQQPGAHLAPATLAGPYYVTPPPGHDQYGAVAMGPATVVPQIAYGVSQYMIPHNGAAMYLPPPPPQQQQLVRAPSPAPQPTTPEMARYQLVQGGMVSPAPAYYDQSHAGMLVTTQPNILRPGSTAAAPAAPPPNQPMRVLPSGHLTSSDGGAPLALGHPSPSSAGIIGQEMDMGRHSMAYGPDSPIPMTTRYASGGAMNGMPGLGQPGGNQSLFGLGAPGDRKRIASAGAGPVAAAAASGVRRKEMPPRSRLLEDFRNNRCPNLQLKDIAGKIIEFSQDQHGSRFIQQKLEQASSAEKSMVFQELLPSSYQLMTDVFGNYVVQKFFEYGTLEQKDALGERIKGRVLSLALQMYGCRVIQKALESITKEQQVRRALLSLGHVLKCVKDQNGNHVVQKCIECVDPVALQFVINAFRSQVYSLSTHPYGCRVIQRILEHCTPQQTSPILEELHESIDRLVIDQYGNYVVQHVLEHGQPEDKSNIILRIKGKVLLLSQHKFARNVVEKCVVNANRPERSVLIDEVINCMDRALYTMMKDQYANYVVQKMLEMAEPNQRRLLVHKIKPHVAALRKYTYGKHILAKVEKFLLKGGGGASSATSAGSVSVAANPGGMDLLLPVHPM</sequence>
<dbReference type="Pfam" id="PF00806">
    <property type="entry name" value="PUF"/>
    <property type="match status" value="8"/>
</dbReference>
<dbReference type="AlphaFoldDB" id="A0A1W5RWS4"/>
<evidence type="ECO:0000313" key="8">
    <source>
        <dbReference type="EMBL" id="AQX83029.1"/>
    </source>
</evidence>
<feature type="compositionally biased region" description="Polar residues" evidence="6">
    <location>
        <begin position="349"/>
        <end position="360"/>
    </location>
</feature>
<feature type="compositionally biased region" description="Polar residues" evidence="6">
    <location>
        <begin position="17"/>
        <end position="27"/>
    </location>
</feature>
<dbReference type="SMART" id="SM00025">
    <property type="entry name" value="Pumilio"/>
    <property type="match status" value="8"/>
</dbReference>
<dbReference type="GO" id="GO:0003730">
    <property type="term" value="F:mRNA 3'-UTR binding"/>
    <property type="evidence" value="ECO:0007669"/>
    <property type="project" value="TreeGrafter"/>
</dbReference>
<dbReference type="InterPro" id="IPR001313">
    <property type="entry name" value="Pumilio_RNA-bd_rpt"/>
</dbReference>
<dbReference type="GO" id="GO:0005737">
    <property type="term" value="C:cytoplasm"/>
    <property type="evidence" value="ECO:0007669"/>
    <property type="project" value="UniProtKB-SubCell"/>
</dbReference>
<feature type="repeat" description="Pumilio" evidence="5">
    <location>
        <begin position="839"/>
        <end position="874"/>
    </location>
</feature>
<feature type="region of interest" description="Disordered" evidence="6">
    <location>
        <begin position="65"/>
        <end position="96"/>
    </location>
</feature>
<dbReference type="InterPro" id="IPR033712">
    <property type="entry name" value="Pumilio_RNA-bd"/>
</dbReference>
<feature type="repeat" description="Pumilio" evidence="5">
    <location>
        <begin position="767"/>
        <end position="804"/>
    </location>
</feature>
<organism evidence="8">
    <name type="scientific">Oscarella lobularis</name>
    <name type="common">Bubble oscar sponge</name>
    <name type="synonym">Halisarca lobularis</name>
    <dbReference type="NCBI Taxonomy" id="121494"/>
    <lineage>
        <taxon>Eukaryota</taxon>
        <taxon>Metazoa</taxon>
        <taxon>Porifera</taxon>
        <taxon>Homoscleromorpha</taxon>
        <taxon>Homosclerophorida</taxon>
        <taxon>Oscarellidae</taxon>
        <taxon>Oscarella</taxon>
    </lineage>
</organism>
<dbReference type="EMBL" id="KX216824">
    <property type="protein sequence ID" value="AQX83029.1"/>
    <property type="molecule type" value="mRNA"/>
</dbReference>